<name>H0QY07_9ACTN</name>
<dbReference type="eggNOG" id="ENOG502ZBU7">
    <property type="taxonomic scope" value="Bacteria"/>
</dbReference>
<keyword evidence="2" id="KW-1185">Reference proteome</keyword>
<reference evidence="1 2" key="1">
    <citation type="submission" date="2011-12" db="EMBL/GenBank/DDBJ databases">
        <title>Whole genome shotgun sequence of Gordonia effusa NBRC 100432.</title>
        <authorList>
            <person name="Yoshida I."/>
            <person name="Takarada H."/>
            <person name="Hosoyama A."/>
            <person name="Tsuchikane K."/>
            <person name="Katsumata H."/>
            <person name="Yamazaki S."/>
            <person name="Fujita N."/>
        </authorList>
    </citation>
    <scope>NUCLEOTIDE SEQUENCE [LARGE SCALE GENOMIC DNA]</scope>
    <source>
        <strain evidence="1 2">NBRC 100432</strain>
    </source>
</reference>
<evidence type="ECO:0008006" key="3">
    <source>
        <dbReference type="Google" id="ProtNLM"/>
    </source>
</evidence>
<dbReference type="Pfam" id="PF11228">
    <property type="entry name" value="DUF3027"/>
    <property type="match status" value="1"/>
</dbReference>
<evidence type="ECO:0000313" key="2">
    <source>
        <dbReference type="Proteomes" id="UP000035034"/>
    </source>
</evidence>
<sequence>MLANDRLTAAVDVARDALIADGQRPGRHLVSTVEGECAVAHYFAADVPGYQGWQWCVVVAGVPDSDDVTVSEVALLPSNGALLAPSWVPWIERIQSGDMSPGDLLAAPADDPRLVPNQIDTGDEFRFESEQVDPDDIASVAGELGLGRKRVLSASGRADAAQRWFDGPFGPSSEMALAARYHCASCGFYAPLAGSLRAAFGACTNEFAADGRIVSAEYGCGAHSDVVGPSGEGSPAFEAYDDGVVEIVADAASGVS</sequence>
<proteinExistence type="predicted"/>
<organism evidence="1 2">
    <name type="scientific">Gordonia effusa NBRC 100432</name>
    <dbReference type="NCBI Taxonomy" id="1077974"/>
    <lineage>
        <taxon>Bacteria</taxon>
        <taxon>Bacillati</taxon>
        <taxon>Actinomycetota</taxon>
        <taxon>Actinomycetes</taxon>
        <taxon>Mycobacteriales</taxon>
        <taxon>Gordoniaceae</taxon>
        <taxon>Gordonia</taxon>
    </lineage>
</organism>
<dbReference type="RefSeq" id="WP_007317045.1">
    <property type="nucleotide sequence ID" value="NZ_BAEH01000037.1"/>
</dbReference>
<dbReference type="InterPro" id="IPR021391">
    <property type="entry name" value="DUF3027"/>
</dbReference>
<dbReference type="STRING" id="1077974.GOEFS_037_00110"/>
<evidence type="ECO:0000313" key="1">
    <source>
        <dbReference type="EMBL" id="GAB17708.1"/>
    </source>
</evidence>
<dbReference type="AlphaFoldDB" id="H0QY07"/>
<protein>
    <recommendedName>
        <fullName evidence="3">DUF3027 domain-containing protein</fullName>
    </recommendedName>
</protein>
<comment type="caution">
    <text evidence="1">The sequence shown here is derived from an EMBL/GenBank/DDBJ whole genome shotgun (WGS) entry which is preliminary data.</text>
</comment>
<dbReference type="EMBL" id="BAEH01000037">
    <property type="protein sequence ID" value="GAB17708.1"/>
    <property type="molecule type" value="Genomic_DNA"/>
</dbReference>
<dbReference type="Proteomes" id="UP000035034">
    <property type="component" value="Unassembled WGS sequence"/>
</dbReference>
<gene>
    <name evidence="1" type="ORF">GOEFS_037_00110</name>
</gene>
<accession>H0QY07</accession>